<sequence length="75" mass="8264">MKDRPTRRANRIDAAIIRDRSCVRVQPFPRVAMRAACPDARAPPVRRASGERSSQAPASGVSRESTDFRPSAAMQ</sequence>
<gene>
    <name evidence="2" type="ORF">C7S16_0308</name>
</gene>
<name>A0AAW9D6T2_BURTH</name>
<comment type="caution">
    <text evidence="2">The sequence shown here is derived from an EMBL/GenBank/DDBJ whole genome shotgun (WGS) entry which is preliminary data.</text>
</comment>
<dbReference type="AlphaFoldDB" id="A0AAW9D6T2"/>
<protein>
    <submittedName>
        <fullName evidence="2">Uncharacterized protein</fullName>
    </submittedName>
</protein>
<dbReference type="EMBL" id="QXCT01000002">
    <property type="protein sequence ID" value="MDW9257447.1"/>
    <property type="molecule type" value="Genomic_DNA"/>
</dbReference>
<evidence type="ECO:0000313" key="3">
    <source>
        <dbReference type="Proteomes" id="UP001272137"/>
    </source>
</evidence>
<organism evidence="2 3">
    <name type="scientific">Burkholderia thailandensis</name>
    <dbReference type="NCBI Taxonomy" id="57975"/>
    <lineage>
        <taxon>Bacteria</taxon>
        <taxon>Pseudomonadati</taxon>
        <taxon>Pseudomonadota</taxon>
        <taxon>Betaproteobacteria</taxon>
        <taxon>Burkholderiales</taxon>
        <taxon>Burkholderiaceae</taxon>
        <taxon>Burkholderia</taxon>
        <taxon>pseudomallei group</taxon>
    </lineage>
</organism>
<dbReference type="Proteomes" id="UP001272137">
    <property type="component" value="Unassembled WGS sequence"/>
</dbReference>
<feature type="region of interest" description="Disordered" evidence="1">
    <location>
        <begin position="36"/>
        <end position="75"/>
    </location>
</feature>
<proteinExistence type="predicted"/>
<evidence type="ECO:0000313" key="2">
    <source>
        <dbReference type="EMBL" id="MDW9257447.1"/>
    </source>
</evidence>
<evidence type="ECO:0000256" key="1">
    <source>
        <dbReference type="SAM" id="MobiDB-lite"/>
    </source>
</evidence>
<reference evidence="2" key="1">
    <citation type="submission" date="2018-08" db="EMBL/GenBank/DDBJ databases">
        <title>Identification of Burkholderia cepacia strains that express a Burkholderia pseudomallei-like capsular polysaccharide.</title>
        <authorList>
            <person name="Burtnick M.N."/>
            <person name="Vongsouvath M."/>
            <person name="Newton P."/>
            <person name="Wuthiekanun V."/>
            <person name="Limmathurotsakul D."/>
            <person name="Brett P.J."/>
            <person name="Chantratita N."/>
            <person name="Dance D.A."/>
        </authorList>
    </citation>
    <scope>NUCLEOTIDE SEQUENCE</scope>
    <source>
        <strain evidence="2">SBXCC001</strain>
    </source>
</reference>
<accession>A0AAW9D6T2</accession>